<feature type="transmembrane region" description="Helical" evidence="1">
    <location>
        <begin position="151"/>
        <end position="170"/>
    </location>
</feature>
<dbReference type="EMBL" id="OX597819">
    <property type="protein sequence ID" value="CAI9723888.1"/>
    <property type="molecule type" value="Genomic_DNA"/>
</dbReference>
<reference evidence="2" key="1">
    <citation type="submission" date="2023-08" db="EMBL/GenBank/DDBJ databases">
        <authorList>
            <person name="Alioto T."/>
            <person name="Alioto T."/>
            <person name="Gomez Garrido J."/>
        </authorList>
    </citation>
    <scope>NUCLEOTIDE SEQUENCE</scope>
</reference>
<evidence type="ECO:0000313" key="2">
    <source>
        <dbReference type="EMBL" id="CAI9723888.1"/>
    </source>
</evidence>
<organism evidence="2 3">
    <name type="scientific">Octopus vulgaris</name>
    <name type="common">Common octopus</name>
    <dbReference type="NCBI Taxonomy" id="6645"/>
    <lineage>
        <taxon>Eukaryota</taxon>
        <taxon>Metazoa</taxon>
        <taxon>Spiralia</taxon>
        <taxon>Lophotrochozoa</taxon>
        <taxon>Mollusca</taxon>
        <taxon>Cephalopoda</taxon>
        <taxon>Coleoidea</taxon>
        <taxon>Octopodiformes</taxon>
        <taxon>Octopoda</taxon>
        <taxon>Incirrata</taxon>
        <taxon>Octopodidae</taxon>
        <taxon>Octopus</taxon>
    </lineage>
</organism>
<dbReference type="AlphaFoldDB" id="A0AA36AX26"/>
<sequence length="175" mass="18225">MVTGCACCRSDGGGGNGAVDGCCGSGVIRPLTDLAEAGISLIRDYCFSVWCGGDGSRSECHFSVGGHGFVGDSSDSYLCAGDNSFSGSACGVVLVVVVAVFAQVVMFRRKHVVAVMLVVQFMVWDIVVVVVRVNVGCSRGCWIYNSGYRNVIVAAVVLVVLVVLVLAIMANCNLQ</sequence>
<gene>
    <name evidence="2" type="ORF">OCTVUL_1B026785</name>
</gene>
<keyword evidence="3" id="KW-1185">Reference proteome</keyword>
<accession>A0AA36AX26</accession>
<protein>
    <submittedName>
        <fullName evidence="2">Uncharacterized protein</fullName>
    </submittedName>
</protein>
<name>A0AA36AX26_OCTVU</name>
<evidence type="ECO:0000256" key="1">
    <source>
        <dbReference type="SAM" id="Phobius"/>
    </source>
</evidence>
<keyword evidence="1" id="KW-1133">Transmembrane helix</keyword>
<keyword evidence="1" id="KW-0472">Membrane</keyword>
<keyword evidence="1" id="KW-0812">Transmembrane</keyword>
<proteinExistence type="predicted"/>
<feature type="transmembrane region" description="Helical" evidence="1">
    <location>
        <begin position="112"/>
        <end position="131"/>
    </location>
</feature>
<evidence type="ECO:0000313" key="3">
    <source>
        <dbReference type="Proteomes" id="UP001162480"/>
    </source>
</evidence>
<dbReference type="Proteomes" id="UP001162480">
    <property type="component" value="Chromosome 6"/>
</dbReference>
<feature type="transmembrane region" description="Helical" evidence="1">
    <location>
        <begin position="85"/>
        <end position="105"/>
    </location>
</feature>